<dbReference type="Proteomes" id="UP000286415">
    <property type="component" value="Unassembled WGS sequence"/>
</dbReference>
<evidence type="ECO:0000313" key="2">
    <source>
        <dbReference type="EMBL" id="KAG5454572.1"/>
    </source>
</evidence>
<organism evidence="2 3">
    <name type="scientific">Clonorchis sinensis</name>
    <name type="common">Chinese liver fluke</name>
    <dbReference type="NCBI Taxonomy" id="79923"/>
    <lineage>
        <taxon>Eukaryota</taxon>
        <taxon>Metazoa</taxon>
        <taxon>Spiralia</taxon>
        <taxon>Lophotrochozoa</taxon>
        <taxon>Platyhelminthes</taxon>
        <taxon>Trematoda</taxon>
        <taxon>Digenea</taxon>
        <taxon>Opisthorchiida</taxon>
        <taxon>Opisthorchiata</taxon>
        <taxon>Opisthorchiidae</taxon>
        <taxon>Clonorchis</taxon>
    </lineage>
</organism>
<sequence>MANLLHSLIITCLTFGWFQVDGLQCYTCAICDVPPNPEHARIDDDCGTCLTLRMYHDGSLSYTQMHCVDECPPMLEYELSPGQVAKMACCNTNLCVAGEHKSE</sequence>
<dbReference type="InterPro" id="IPR045860">
    <property type="entry name" value="Snake_toxin-like_sf"/>
</dbReference>
<proteinExistence type="predicted"/>
<gene>
    <name evidence="2" type="ORF">CSKR_203654</name>
</gene>
<dbReference type="EMBL" id="NIRI02000005">
    <property type="protein sequence ID" value="KAG5454572.1"/>
    <property type="molecule type" value="Genomic_DNA"/>
</dbReference>
<name>A0A8T1N0C2_CLOSI</name>
<evidence type="ECO:0000313" key="3">
    <source>
        <dbReference type="Proteomes" id="UP000286415"/>
    </source>
</evidence>
<reference evidence="2 3" key="2">
    <citation type="journal article" date="2021" name="Genomics">
        <title>High-quality reference genome for Clonorchis sinensis.</title>
        <authorList>
            <person name="Young N.D."/>
            <person name="Stroehlein A.J."/>
            <person name="Kinkar L."/>
            <person name="Wang T."/>
            <person name="Sohn W.M."/>
            <person name="Chang B.C.H."/>
            <person name="Kaur P."/>
            <person name="Weisz D."/>
            <person name="Dudchenko O."/>
            <person name="Aiden E.L."/>
            <person name="Korhonen P.K."/>
            <person name="Gasser R.B."/>
        </authorList>
    </citation>
    <scope>NUCLEOTIDE SEQUENCE [LARGE SCALE GENOMIC DNA]</scope>
    <source>
        <strain evidence="2">Cs-k2</strain>
    </source>
</reference>
<dbReference type="AlphaFoldDB" id="A0A8T1N0C2"/>
<feature type="chain" id="PRO_5035913333" evidence="1">
    <location>
        <begin position="23"/>
        <end position="103"/>
    </location>
</feature>
<evidence type="ECO:0000256" key="1">
    <source>
        <dbReference type="SAM" id="SignalP"/>
    </source>
</evidence>
<keyword evidence="1" id="KW-0732">Signal</keyword>
<feature type="signal peptide" evidence="1">
    <location>
        <begin position="1"/>
        <end position="22"/>
    </location>
</feature>
<protein>
    <submittedName>
        <fullName evidence="2">Uncharacterized protein</fullName>
    </submittedName>
</protein>
<accession>A0A8T1N0C2</accession>
<keyword evidence="3" id="KW-1185">Reference proteome</keyword>
<dbReference type="SUPFAM" id="SSF57302">
    <property type="entry name" value="Snake toxin-like"/>
    <property type="match status" value="1"/>
</dbReference>
<comment type="caution">
    <text evidence="2">The sequence shown here is derived from an EMBL/GenBank/DDBJ whole genome shotgun (WGS) entry which is preliminary data.</text>
</comment>
<reference evidence="2 3" key="1">
    <citation type="journal article" date="2018" name="Biotechnol. Adv.">
        <title>Improved genomic resources and new bioinformatic workflow for the carcinogenic parasite Clonorchis sinensis: Biotechnological implications.</title>
        <authorList>
            <person name="Wang D."/>
            <person name="Korhonen P.K."/>
            <person name="Gasser R.B."/>
            <person name="Young N.D."/>
        </authorList>
    </citation>
    <scope>NUCLEOTIDE SEQUENCE [LARGE SCALE GENOMIC DNA]</scope>
    <source>
        <strain evidence="2">Cs-k2</strain>
    </source>
</reference>
<dbReference type="Gene3D" id="2.10.60.10">
    <property type="entry name" value="CD59"/>
    <property type="match status" value="1"/>
</dbReference>